<accession>A0A915KF16</accession>
<dbReference type="Proteomes" id="UP000887565">
    <property type="component" value="Unplaced"/>
</dbReference>
<feature type="region of interest" description="Disordered" evidence="1">
    <location>
        <begin position="29"/>
        <end position="53"/>
    </location>
</feature>
<feature type="compositionally biased region" description="Basic and acidic residues" evidence="1">
    <location>
        <begin position="29"/>
        <end position="44"/>
    </location>
</feature>
<name>A0A915KF16_ROMCU</name>
<evidence type="ECO:0000256" key="1">
    <source>
        <dbReference type="SAM" id="MobiDB-lite"/>
    </source>
</evidence>
<evidence type="ECO:0000313" key="3">
    <source>
        <dbReference type="WBParaSite" id="nRc.2.0.1.t36965-RA"/>
    </source>
</evidence>
<dbReference type="WBParaSite" id="nRc.2.0.1.t36965-RA">
    <property type="protein sequence ID" value="nRc.2.0.1.t36965-RA"/>
    <property type="gene ID" value="nRc.2.0.1.g36965"/>
</dbReference>
<keyword evidence="2" id="KW-1185">Reference proteome</keyword>
<evidence type="ECO:0000313" key="2">
    <source>
        <dbReference type="Proteomes" id="UP000887565"/>
    </source>
</evidence>
<dbReference type="AlphaFoldDB" id="A0A915KF16"/>
<reference evidence="3" key="1">
    <citation type="submission" date="2022-11" db="UniProtKB">
        <authorList>
            <consortium name="WormBaseParasite"/>
        </authorList>
    </citation>
    <scope>IDENTIFICATION</scope>
</reference>
<organism evidence="2 3">
    <name type="scientific">Romanomermis culicivorax</name>
    <name type="common">Nematode worm</name>
    <dbReference type="NCBI Taxonomy" id="13658"/>
    <lineage>
        <taxon>Eukaryota</taxon>
        <taxon>Metazoa</taxon>
        <taxon>Ecdysozoa</taxon>
        <taxon>Nematoda</taxon>
        <taxon>Enoplea</taxon>
        <taxon>Dorylaimia</taxon>
        <taxon>Mermithida</taxon>
        <taxon>Mermithoidea</taxon>
        <taxon>Mermithidae</taxon>
        <taxon>Romanomermis</taxon>
    </lineage>
</organism>
<protein>
    <submittedName>
        <fullName evidence="3">Uncharacterized protein</fullName>
    </submittedName>
</protein>
<proteinExistence type="predicted"/>
<sequence length="53" mass="6251">MSLKSCLKKSPTSVKIFIKNVTKRMLKETKDREKENVSKNEGIKNKKKYVEKH</sequence>